<evidence type="ECO:0000313" key="2">
    <source>
        <dbReference type="EMBL" id="TEB32868.1"/>
    </source>
</evidence>
<proteinExistence type="predicted"/>
<gene>
    <name evidence="2" type="ORF">FA13DRAFT_1627858</name>
</gene>
<evidence type="ECO:0008006" key="4">
    <source>
        <dbReference type="Google" id="ProtNLM"/>
    </source>
</evidence>
<dbReference type="PANTHER" id="PTHR33050">
    <property type="entry name" value="REVERSE TRANSCRIPTASE DOMAIN-CONTAINING PROTEIN"/>
    <property type="match status" value="1"/>
</dbReference>
<dbReference type="PANTHER" id="PTHR33050:SF7">
    <property type="entry name" value="RIBONUCLEASE H"/>
    <property type="match status" value="1"/>
</dbReference>
<keyword evidence="3" id="KW-1185">Reference proteome</keyword>
<feature type="compositionally biased region" description="Low complexity" evidence="1">
    <location>
        <begin position="51"/>
        <end position="68"/>
    </location>
</feature>
<organism evidence="2 3">
    <name type="scientific">Coprinellus micaceus</name>
    <name type="common">Glistening ink-cap mushroom</name>
    <name type="synonym">Coprinus micaceus</name>
    <dbReference type="NCBI Taxonomy" id="71717"/>
    <lineage>
        <taxon>Eukaryota</taxon>
        <taxon>Fungi</taxon>
        <taxon>Dikarya</taxon>
        <taxon>Basidiomycota</taxon>
        <taxon>Agaricomycotina</taxon>
        <taxon>Agaricomycetes</taxon>
        <taxon>Agaricomycetidae</taxon>
        <taxon>Agaricales</taxon>
        <taxon>Agaricineae</taxon>
        <taxon>Psathyrellaceae</taxon>
        <taxon>Coprinellus</taxon>
    </lineage>
</organism>
<evidence type="ECO:0000256" key="1">
    <source>
        <dbReference type="SAM" id="MobiDB-lite"/>
    </source>
</evidence>
<dbReference type="SUPFAM" id="SSF56672">
    <property type="entry name" value="DNA/RNA polymerases"/>
    <property type="match status" value="1"/>
</dbReference>
<dbReference type="AlphaFoldDB" id="A0A4Y7TG10"/>
<feature type="region of interest" description="Disordered" evidence="1">
    <location>
        <begin position="159"/>
        <end position="203"/>
    </location>
</feature>
<comment type="caution">
    <text evidence="2">The sequence shown here is derived from an EMBL/GenBank/DDBJ whole genome shotgun (WGS) entry which is preliminary data.</text>
</comment>
<feature type="compositionally biased region" description="Low complexity" evidence="1">
    <location>
        <begin position="163"/>
        <end position="180"/>
    </location>
</feature>
<dbReference type="InterPro" id="IPR052055">
    <property type="entry name" value="Hepadnavirus_pol/RT"/>
</dbReference>
<evidence type="ECO:0000313" key="3">
    <source>
        <dbReference type="Proteomes" id="UP000298030"/>
    </source>
</evidence>
<feature type="region of interest" description="Disordered" evidence="1">
    <location>
        <begin position="15"/>
        <end position="68"/>
    </location>
</feature>
<name>A0A4Y7TG10_COPMI</name>
<reference evidence="2 3" key="1">
    <citation type="journal article" date="2019" name="Nat. Ecol. Evol.">
        <title>Megaphylogeny resolves global patterns of mushroom evolution.</title>
        <authorList>
            <person name="Varga T."/>
            <person name="Krizsan K."/>
            <person name="Foldi C."/>
            <person name="Dima B."/>
            <person name="Sanchez-Garcia M."/>
            <person name="Sanchez-Ramirez S."/>
            <person name="Szollosi G.J."/>
            <person name="Szarkandi J.G."/>
            <person name="Papp V."/>
            <person name="Albert L."/>
            <person name="Andreopoulos W."/>
            <person name="Angelini C."/>
            <person name="Antonin V."/>
            <person name="Barry K.W."/>
            <person name="Bougher N.L."/>
            <person name="Buchanan P."/>
            <person name="Buyck B."/>
            <person name="Bense V."/>
            <person name="Catcheside P."/>
            <person name="Chovatia M."/>
            <person name="Cooper J."/>
            <person name="Damon W."/>
            <person name="Desjardin D."/>
            <person name="Finy P."/>
            <person name="Geml J."/>
            <person name="Haridas S."/>
            <person name="Hughes K."/>
            <person name="Justo A."/>
            <person name="Karasinski D."/>
            <person name="Kautmanova I."/>
            <person name="Kiss B."/>
            <person name="Kocsube S."/>
            <person name="Kotiranta H."/>
            <person name="LaButti K.M."/>
            <person name="Lechner B.E."/>
            <person name="Liimatainen K."/>
            <person name="Lipzen A."/>
            <person name="Lukacs Z."/>
            <person name="Mihaltcheva S."/>
            <person name="Morgado L.N."/>
            <person name="Niskanen T."/>
            <person name="Noordeloos M.E."/>
            <person name="Ohm R.A."/>
            <person name="Ortiz-Santana B."/>
            <person name="Ovrebo C."/>
            <person name="Racz N."/>
            <person name="Riley R."/>
            <person name="Savchenko A."/>
            <person name="Shiryaev A."/>
            <person name="Soop K."/>
            <person name="Spirin V."/>
            <person name="Szebenyi C."/>
            <person name="Tomsovsky M."/>
            <person name="Tulloss R.E."/>
            <person name="Uehling J."/>
            <person name="Grigoriev I.V."/>
            <person name="Vagvolgyi C."/>
            <person name="Papp T."/>
            <person name="Martin F.M."/>
            <person name="Miettinen O."/>
            <person name="Hibbett D.S."/>
            <person name="Nagy L.G."/>
        </authorList>
    </citation>
    <scope>NUCLEOTIDE SEQUENCE [LARGE SCALE GENOMIC DNA]</scope>
    <source>
        <strain evidence="2 3">FP101781</strain>
    </source>
</reference>
<dbReference type="InterPro" id="IPR043502">
    <property type="entry name" value="DNA/RNA_pol_sf"/>
</dbReference>
<dbReference type="Proteomes" id="UP000298030">
    <property type="component" value="Unassembled WGS sequence"/>
</dbReference>
<sequence length="867" mass="96702">MTSCLPPSTCHQNVTGIDEFSAPSPKTIPLPSTTSVSPLEHPRDSPLLNGTTSFEDTQSTSTSSSHLSTMSTLLRRMLHVWETTISPSLRSNPPNVYKRPPTGPLPGTLPHEATLSYSNGGSKRFGNMVIMSNGCSLHKSQVPPPGSFFSTRPSGTSLLVAKPSSSTTSSVSPTSTTPYSRPKESRTAGPIESSAGRVRGKGHSALATNTTASLVVPLRTVNVDTPTSVKVAGKAATDRQHVKVEEGIAHEYVNRFMCYNVWGRPSPLRAHAWTEHAPPLPSPPSSVLEDPILANTIHSHPELFKIVTPIKVDIFEDLLVSHPNRPFVDSVLRGLREGFWPFANIPDNYPIIHDASNPTPEDPAHAQFLWDQRDVELERGRYSEPFDELLPGMYAMPLHAVPKDNGLSLRLVTNHSKGDYSLNSMVDKKAMGKVPLDNMRAFGEDLLDLRQKHPGEDLSAWKSDVSEAYRLIPMHPFWQVKQVEVIDGRKYVNRCYVFGGVASQHKFISVMALVTWIAVNVERIIHLNEYSDDHFAPVLAKLIAFYSPYAKHLPTPQCRLLSLWDKLGIPHKEKKQLSGSILTIIGISVDTNNLRFTLPDQARTDLLNELDVWCNSTSYISKRGVRLHRWQCFAGWMNWAFNVYPLLKPCSSAVYAKMKGKAIPDKRFHTNETIQKDLCWARQRIIESPGIYLLKLIHWKPKDADYVIYCDASLFGMGFFIVNDFEGYHTPTVDAQGEDFIFFHESLCVLAALQWIDECECIPQRVAIYSDNSNTVDIFNSLSVSPRLNPILRATCDIALDGGHDWKVLFVPGKDNHVGVQCTCHYNVRCHCAAYRCLGAALYCLRTARALCTAFLLPFSNFLLFSL</sequence>
<accession>A0A4Y7TG10</accession>
<dbReference type="EMBL" id="QPFP01000014">
    <property type="protein sequence ID" value="TEB32868.1"/>
    <property type="molecule type" value="Genomic_DNA"/>
</dbReference>
<dbReference type="OrthoDB" id="3254233at2759"/>
<protein>
    <recommendedName>
        <fullName evidence="4">DNA/RNA polymerase</fullName>
    </recommendedName>
</protein>
<dbReference type="STRING" id="71717.A0A4Y7TG10"/>